<sequence length="102" mass="10147">MAEPAVSTPDVAAAVPGAAEPEEIAAVPAPVAVAVVEPDDLTKIPGIGPKMAMALAAAGITTFEKLADTDVPALRAAVTASGLRLAPTLPTWPERAKLLAGN</sequence>
<reference evidence="2 3" key="1">
    <citation type="submission" date="2021-01" db="EMBL/GenBank/DDBJ databases">
        <title>Actinoplanes sp. nov. LDG1-01 isolated from lichen.</title>
        <authorList>
            <person name="Saeng-In P."/>
            <person name="Phongsopitanun W."/>
            <person name="Kanchanasin P."/>
            <person name="Yuki M."/>
            <person name="Kudo T."/>
            <person name="Ohkuma M."/>
            <person name="Tanasupawat S."/>
        </authorList>
    </citation>
    <scope>NUCLEOTIDE SEQUENCE [LARGE SCALE GENOMIC DNA]</scope>
    <source>
        <strain evidence="2 3">LDG1-01</strain>
    </source>
</reference>
<comment type="caution">
    <text evidence="2">The sequence shown here is derived from an EMBL/GenBank/DDBJ whole genome shotgun (WGS) entry which is preliminary data.</text>
</comment>
<dbReference type="Pfam" id="PF14520">
    <property type="entry name" value="HHH_5"/>
    <property type="match status" value="1"/>
</dbReference>
<dbReference type="Proteomes" id="UP000598996">
    <property type="component" value="Unassembled WGS sequence"/>
</dbReference>
<dbReference type="Gene3D" id="1.10.150.20">
    <property type="entry name" value="5' to 3' exonuclease, C-terminal subdomain"/>
    <property type="match status" value="1"/>
</dbReference>
<dbReference type="EMBL" id="JAENHO010000022">
    <property type="protein sequence ID" value="MBL7261755.1"/>
    <property type="molecule type" value="Genomic_DNA"/>
</dbReference>
<accession>A0ABS1W4U9</accession>
<dbReference type="SMART" id="SM00278">
    <property type="entry name" value="HhH1"/>
    <property type="match status" value="1"/>
</dbReference>
<proteinExistence type="predicted"/>
<dbReference type="SUPFAM" id="SSF56672">
    <property type="entry name" value="DNA/RNA polymerases"/>
    <property type="match status" value="1"/>
</dbReference>
<feature type="domain" description="Helix-hairpin-helix DNA-binding motif class 1" evidence="1">
    <location>
        <begin position="39"/>
        <end position="58"/>
    </location>
</feature>
<evidence type="ECO:0000313" key="2">
    <source>
        <dbReference type="EMBL" id="MBL7261755.1"/>
    </source>
</evidence>
<dbReference type="InterPro" id="IPR003583">
    <property type="entry name" value="Hlx-hairpin-Hlx_DNA-bd_motif"/>
</dbReference>
<gene>
    <name evidence="2" type="ORF">JKJ07_46515</name>
</gene>
<evidence type="ECO:0000313" key="3">
    <source>
        <dbReference type="Proteomes" id="UP000598996"/>
    </source>
</evidence>
<name>A0ABS1W4U9_9ACTN</name>
<organism evidence="2 3">
    <name type="scientific">Paractinoplanes lichenicola</name>
    <dbReference type="NCBI Taxonomy" id="2802976"/>
    <lineage>
        <taxon>Bacteria</taxon>
        <taxon>Bacillati</taxon>
        <taxon>Actinomycetota</taxon>
        <taxon>Actinomycetes</taxon>
        <taxon>Micromonosporales</taxon>
        <taxon>Micromonosporaceae</taxon>
        <taxon>Paractinoplanes</taxon>
    </lineage>
</organism>
<protein>
    <recommendedName>
        <fullName evidence="1">Helix-hairpin-helix DNA-binding motif class 1 domain-containing protein</fullName>
    </recommendedName>
</protein>
<dbReference type="InterPro" id="IPR043502">
    <property type="entry name" value="DNA/RNA_pol_sf"/>
</dbReference>
<keyword evidence="3" id="KW-1185">Reference proteome</keyword>
<evidence type="ECO:0000259" key="1">
    <source>
        <dbReference type="SMART" id="SM00278"/>
    </source>
</evidence>